<dbReference type="InterPro" id="IPR041694">
    <property type="entry name" value="ADH_N_2"/>
</dbReference>
<evidence type="ECO:0000313" key="4">
    <source>
        <dbReference type="EMBL" id="KAH0460178.1"/>
    </source>
</evidence>
<dbReference type="AlphaFoldDB" id="A0AAV7GWS7"/>
<protein>
    <recommendedName>
        <fullName evidence="3">Oxidoreductase N-terminal domain-containing protein</fullName>
    </recommendedName>
</protein>
<keyword evidence="1" id="KW-0560">Oxidoreductase</keyword>
<dbReference type="GO" id="GO:0016628">
    <property type="term" value="F:oxidoreductase activity, acting on the CH-CH group of donors, NAD or NADP as acceptor"/>
    <property type="evidence" value="ECO:0007669"/>
    <property type="project" value="InterPro"/>
</dbReference>
<dbReference type="Proteomes" id="UP000775213">
    <property type="component" value="Unassembled WGS sequence"/>
</dbReference>
<dbReference type="EMBL" id="JAGFBR010000010">
    <property type="protein sequence ID" value="KAH0460178.1"/>
    <property type="molecule type" value="Genomic_DNA"/>
</dbReference>
<sequence>MSTEKVKNKRITLKDYVTGYPKEEDLLLGSSDLELKVPAGSNAVLLKNLYLSCDPYMRGRMSKPLVKSYTDAFTPGSVITGYGVGKVVDSGHPNFQAGDLVWGITGWEEYTLIQAPEILVKIKHTDVPLSYYTGILASIVLIGYSFLVACGKFYDGKQLFVTRSTKELSKKKKKISRNSSTTTLATTIPIDSK</sequence>
<evidence type="ECO:0000256" key="2">
    <source>
        <dbReference type="SAM" id="Phobius"/>
    </source>
</evidence>
<dbReference type="Pfam" id="PF16884">
    <property type="entry name" value="ADH_N_2"/>
    <property type="match status" value="1"/>
</dbReference>
<name>A0AAV7GWS7_DENCH</name>
<proteinExistence type="predicted"/>
<evidence type="ECO:0000259" key="3">
    <source>
        <dbReference type="Pfam" id="PF16884"/>
    </source>
</evidence>
<evidence type="ECO:0000256" key="1">
    <source>
        <dbReference type="ARBA" id="ARBA00023002"/>
    </source>
</evidence>
<gene>
    <name evidence="4" type="ORF">IEQ34_010841</name>
</gene>
<keyword evidence="2" id="KW-0472">Membrane</keyword>
<feature type="transmembrane region" description="Helical" evidence="2">
    <location>
        <begin position="131"/>
        <end position="154"/>
    </location>
</feature>
<dbReference type="PANTHER" id="PTHR43205:SF71">
    <property type="entry name" value="2-ALKENAL REDUCTASE (NADP(+)-DEPENDENT)-LIKE"/>
    <property type="match status" value="1"/>
</dbReference>
<dbReference type="Gene3D" id="3.90.180.10">
    <property type="entry name" value="Medium-chain alcohol dehydrogenases, catalytic domain"/>
    <property type="match status" value="1"/>
</dbReference>
<accession>A0AAV7GWS7</accession>
<dbReference type="SUPFAM" id="SSF50129">
    <property type="entry name" value="GroES-like"/>
    <property type="match status" value="1"/>
</dbReference>
<dbReference type="PANTHER" id="PTHR43205">
    <property type="entry name" value="PROSTAGLANDIN REDUCTASE"/>
    <property type="match status" value="1"/>
</dbReference>
<dbReference type="InterPro" id="IPR045010">
    <property type="entry name" value="MDR_fam"/>
</dbReference>
<dbReference type="InterPro" id="IPR011032">
    <property type="entry name" value="GroES-like_sf"/>
</dbReference>
<reference evidence="4 5" key="1">
    <citation type="journal article" date="2021" name="Hortic Res">
        <title>Chromosome-scale assembly of the Dendrobium chrysotoxum genome enhances the understanding of orchid evolution.</title>
        <authorList>
            <person name="Zhang Y."/>
            <person name="Zhang G.Q."/>
            <person name="Zhang D."/>
            <person name="Liu X.D."/>
            <person name="Xu X.Y."/>
            <person name="Sun W.H."/>
            <person name="Yu X."/>
            <person name="Zhu X."/>
            <person name="Wang Z.W."/>
            <person name="Zhao X."/>
            <person name="Zhong W.Y."/>
            <person name="Chen H."/>
            <person name="Yin W.L."/>
            <person name="Huang T."/>
            <person name="Niu S.C."/>
            <person name="Liu Z.J."/>
        </authorList>
    </citation>
    <scope>NUCLEOTIDE SEQUENCE [LARGE SCALE GENOMIC DNA]</scope>
    <source>
        <strain evidence="4">Lindl</strain>
    </source>
</reference>
<organism evidence="4 5">
    <name type="scientific">Dendrobium chrysotoxum</name>
    <name type="common">Orchid</name>
    <dbReference type="NCBI Taxonomy" id="161865"/>
    <lineage>
        <taxon>Eukaryota</taxon>
        <taxon>Viridiplantae</taxon>
        <taxon>Streptophyta</taxon>
        <taxon>Embryophyta</taxon>
        <taxon>Tracheophyta</taxon>
        <taxon>Spermatophyta</taxon>
        <taxon>Magnoliopsida</taxon>
        <taxon>Liliopsida</taxon>
        <taxon>Asparagales</taxon>
        <taxon>Orchidaceae</taxon>
        <taxon>Epidendroideae</taxon>
        <taxon>Malaxideae</taxon>
        <taxon>Dendrobiinae</taxon>
        <taxon>Dendrobium</taxon>
    </lineage>
</organism>
<feature type="domain" description="Oxidoreductase N-terminal" evidence="3">
    <location>
        <begin position="9"/>
        <end position="117"/>
    </location>
</feature>
<keyword evidence="5" id="KW-1185">Reference proteome</keyword>
<keyword evidence="2" id="KW-1133">Transmembrane helix</keyword>
<comment type="caution">
    <text evidence="4">The sequence shown here is derived from an EMBL/GenBank/DDBJ whole genome shotgun (WGS) entry which is preliminary data.</text>
</comment>
<keyword evidence="2" id="KW-0812">Transmembrane</keyword>
<evidence type="ECO:0000313" key="5">
    <source>
        <dbReference type="Proteomes" id="UP000775213"/>
    </source>
</evidence>